<sequence>MFNVRFNARFNARFTEGFYARFHARRSTFHTHAAVRRLAPLLAAGLIAGASAASAGAVTLSEWDIYNYPGQTEAMDAGIKAFSAQNPGITLQRSVHSFDDTRIPLKLALTGGDGPQIAQVNQGGGDMGSLVKDNLLRPLDGYARQYGWTTRFSSSILKRNRWSDKQDFGTGKLYGVASLGEMVGLYYNKALLDKAGIAVPKTLAQFESAMAKLKKQGISPLMLGLLDGNMGQQILSSVWQAQIDSSQRQKLDNLIYDVGGSFKDPKLIKAAALMQEWNKKGYLFNGFQGIGRDDAAALFQNGQAAFLISGTWYLGQFKGNKDIHFTAMPAGEGVAHPLSEGGTDLAFSITHTAKTKEQQDAAAKFIDYVVSDDMANRWLQAGFLPANASKDAKIPADNPLLGEAYQVWGTLNRYDALGHYADWATPTMLAELNQSVQLLLADRLTPDQLAAKLDADYQSYLKTVKH</sequence>
<keyword evidence="5" id="KW-1185">Reference proteome</keyword>
<dbReference type="InterPro" id="IPR006059">
    <property type="entry name" value="SBP"/>
</dbReference>
<dbReference type="SUPFAM" id="SSF53850">
    <property type="entry name" value="Periplasmic binding protein-like II"/>
    <property type="match status" value="1"/>
</dbReference>
<keyword evidence="3" id="KW-0574">Periplasm</keyword>
<evidence type="ECO:0000313" key="5">
    <source>
        <dbReference type="Proteomes" id="UP000305202"/>
    </source>
</evidence>
<dbReference type="Pfam" id="PF01547">
    <property type="entry name" value="SBP_bac_1"/>
    <property type="match status" value="1"/>
</dbReference>
<dbReference type="InterPro" id="IPR050490">
    <property type="entry name" value="Bact_solute-bd_prot1"/>
</dbReference>
<comment type="caution">
    <text evidence="4">The sequence shown here is derived from an EMBL/GenBank/DDBJ whole genome shotgun (WGS) entry which is preliminary data.</text>
</comment>
<evidence type="ECO:0000256" key="2">
    <source>
        <dbReference type="ARBA" id="ARBA00008520"/>
    </source>
</evidence>
<dbReference type="PANTHER" id="PTHR43649">
    <property type="entry name" value="ARABINOSE-BINDING PROTEIN-RELATED"/>
    <property type="match status" value="1"/>
</dbReference>
<evidence type="ECO:0000256" key="3">
    <source>
        <dbReference type="ARBA" id="ARBA00022764"/>
    </source>
</evidence>
<name>A0ABY2SIJ7_9HYPH</name>
<accession>A0ABY2SIJ7</accession>
<gene>
    <name evidence="4" type="ORF">FCN80_15225</name>
</gene>
<reference evidence="4 5" key="1">
    <citation type="submission" date="2019-04" db="EMBL/GenBank/DDBJ databases">
        <authorList>
            <person name="Li M."/>
            <person name="Gao C."/>
        </authorList>
    </citation>
    <scope>NUCLEOTIDE SEQUENCE [LARGE SCALE GENOMIC DNA]</scope>
    <source>
        <strain evidence="4 5">BGMRC 2031</strain>
    </source>
</reference>
<organism evidence="4 5">
    <name type="scientific">Martelella alba</name>
    <dbReference type="NCBI Taxonomy" id="2590451"/>
    <lineage>
        <taxon>Bacteria</taxon>
        <taxon>Pseudomonadati</taxon>
        <taxon>Pseudomonadota</taxon>
        <taxon>Alphaproteobacteria</taxon>
        <taxon>Hyphomicrobiales</taxon>
        <taxon>Aurantimonadaceae</taxon>
        <taxon>Martelella</taxon>
    </lineage>
</organism>
<evidence type="ECO:0000313" key="4">
    <source>
        <dbReference type="EMBL" id="TKI05233.1"/>
    </source>
</evidence>
<evidence type="ECO:0000256" key="1">
    <source>
        <dbReference type="ARBA" id="ARBA00004418"/>
    </source>
</evidence>
<dbReference type="Gene3D" id="3.40.190.10">
    <property type="entry name" value="Periplasmic binding protein-like II"/>
    <property type="match status" value="2"/>
</dbReference>
<dbReference type="PANTHER" id="PTHR43649:SF12">
    <property type="entry name" value="DIACETYLCHITOBIOSE BINDING PROTEIN DASA"/>
    <property type="match status" value="1"/>
</dbReference>
<comment type="similarity">
    <text evidence="2">Belongs to the bacterial solute-binding protein 1 family.</text>
</comment>
<comment type="subcellular location">
    <subcellularLocation>
        <location evidence="1">Periplasm</location>
    </subcellularLocation>
</comment>
<protein>
    <submittedName>
        <fullName evidence="4">Extracellular solute-binding protein</fullName>
    </submittedName>
</protein>
<dbReference type="EMBL" id="SZPQ01000021">
    <property type="protein sequence ID" value="TKI05233.1"/>
    <property type="molecule type" value="Genomic_DNA"/>
</dbReference>
<dbReference type="Proteomes" id="UP000305202">
    <property type="component" value="Unassembled WGS sequence"/>
</dbReference>
<dbReference type="RefSeq" id="WP_136991017.1">
    <property type="nucleotide sequence ID" value="NZ_SZPQ01000021.1"/>
</dbReference>
<proteinExistence type="inferred from homology"/>